<proteinExistence type="inferred from homology"/>
<evidence type="ECO:0000256" key="4">
    <source>
        <dbReference type="ARBA" id="ARBA00022692"/>
    </source>
</evidence>
<feature type="transmembrane region" description="Helical" evidence="8">
    <location>
        <begin position="140"/>
        <end position="160"/>
    </location>
</feature>
<sequence length="170" mass="18731">MRAPIERRPPYGLAIWCAITLLLALLVYATPARLTRSTDLMPLLPLITLFIWSTIRPYFIPPIVIFVVGLLQDLLTGGAMGIWALSYLLALTIMRVRKEDATTREMGPLWFRFVATAAIAVIFAWLAGSLANGHPAPVQPMAIEAAASILMFPLIALLSVRKRQSRGAFS</sequence>
<keyword evidence="7 8" id="KW-0472">Membrane</keyword>
<evidence type="ECO:0000256" key="2">
    <source>
        <dbReference type="ARBA" id="ARBA00007776"/>
    </source>
</evidence>
<feature type="transmembrane region" description="Helical" evidence="8">
    <location>
        <begin position="12"/>
        <end position="31"/>
    </location>
</feature>
<protein>
    <submittedName>
        <fullName evidence="9">Rod shape-determining protein MreD</fullName>
    </submittedName>
</protein>
<dbReference type="NCBIfam" id="TIGR03426">
    <property type="entry name" value="shape_MreD"/>
    <property type="match status" value="1"/>
</dbReference>
<dbReference type="EMBL" id="JBHRSV010000028">
    <property type="protein sequence ID" value="MFC2927038.1"/>
    <property type="molecule type" value="Genomic_DNA"/>
</dbReference>
<keyword evidence="6 8" id="KW-1133">Transmembrane helix</keyword>
<gene>
    <name evidence="9" type="primary">mreD</name>
    <name evidence="9" type="ORF">ACFOOR_13055</name>
</gene>
<accession>A0ABV7A0A1</accession>
<keyword evidence="3" id="KW-1003">Cell membrane</keyword>
<organism evidence="9 10">
    <name type="scientific">Hyphobacterium vulgare</name>
    <dbReference type="NCBI Taxonomy" id="1736751"/>
    <lineage>
        <taxon>Bacteria</taxon>
        <taxon>Pseudomonadati</taxon>
        <taxon>Pseudomonadota</taxon>
        <taxon>Alphaproteobacteria</taxon>
        <taxon>Maricaulales</taxon>
        <taxon>Maricaulaceae</taxon>
        <taxon>Hyphobacterium</taxon>
    </lineage>
</organism>
<comment type="subcellular location">
    <subcellularLocation>
        <location evidence="1">Cell membrane</location>
        <topology evidence="1">Multi-pass membrane protein</topology>
    </subcellularLocation>
</comment>
<comment type="caution">
    <text evidence="9">The sequence shown here is derived from an EMBL/GenBank/DDBJ whole genome shotgun (WGS) entry which is preliminary data.</text>
</comment>
<evidence type="ECO:0000256" key="1">
    <source>
        <dbReference type="ARBA" id="ARBA00004651"/>
    </source>
</evidence>
<reference evidence="10" key="1">
    <citation type="journal article" date="2019" name="Int. J. Syst. Evol. Microbiol.">
        <title>The Global Catalogue of Microorganisms (GCM) 10K type strain sequencing project: providing services to taxonomists for standard genome sequencing and annotation.</title>
        <authorList>
            <consortium name="The Broad Institute Genomics Platform"/>
            <consortium name="The Broad Institute Genome Sequencing Center for Infectious Disease"/>
            <person name="Wu L."/>
            <person name="Ma J."/>
        </authorList>
    </citation>
    <scope>NUCLEOTIDE SEQUENCE [LARGE SCALE GENOMIC DNA]</scope>
    <source>
        <strain evidence="10">KCTC 52487</strain>
    </source>
</reference>
<name>A0ABV7A0A1_9PROT</name>
<keyword evidence="4 8" id="KW-0812">Transmembrane</keyword>
<dbReference type="RefSeq" id="WP_343163030.1">
    <property type="nucleotide sequence ID" value="NZ_JBHRSV010000028.1"/>
</dbReference>
<keyword evidence="5" id="KW-0133">Cell shape</keyword>
<evidence type="ECO:0000313" key="9">
    <source>
        <dbReference type="EMBL" id="MFC2927038.1"/>
    </source>
</evidence>
<feature type="transmembrane region" description="Helical" evidence="8">
    <location>
        <begin position="74"/>
        <end position="97"/>
    </location>
</feature>
<dbReference type="Pfam" id="PF04093">
    <property type="entry name" value="MreD"/>
    <property type="match status" value="1"/>
</dbReference>
<dbReference type="InterPro" id="IPR007227">
    <property type="entry name" value="Cell_shape_determining_MreD"/>
</dbReference>
<evidence type="ECO:0000256" key="5">
    <source>
        <dbReference type="ARBA" id="ARBA00022960"/>
    </source>
</evidence>
<comment type="similarity">
    <text evidence="2">Belongs to the MreD family.</text>
</comment>
<evidence type="ECO:0000256" key="8">
    <source>
        <dbReference type="SAM" id="Phobius"/>
    </source>
</evidence>
<evidence type="ECO:0000256" key="7">
    <source>
        <dbReference type="ARBA" id="ARBA00023136"/>
    </source>
</evidence>
<feature type="transmembrane region" description="Helical" evidence="8">
    <location>
        <begin position="109"/>
        <end position="128"/>
    </location>
</feature>
<keyword evidence="10" id="KW-1185">Reference proteome</keyword>
<evidence type="ECO:0000313" key="10">
    <source>
        <dbReference type="Proteomes" id="UP001595379"/>
    </source>
</evidence>
<feature type="transmembrane region" description="Helical" evidence="8">
    <location>
        <begin position="43"/>
        <end position="68"/>
    </location>
</feature>
<dbReference type="Proteomes" id="UP001595379">
    <property type="component" value="Unassembled WGS sequence"/>
</dbReference>
<evidence type="ECO:0000256" key="6">
    <source>
        <dbReference type="ARBA" id="ARBA00022989"/>
    </source>
</evidence>
<evidence type="ECO:0000256" key="3">
    <source>
        <dbReference type="ARBA" id="ARBA00022475"/>
    </source>
</evidence>